<proteinExistence type="predicted"/>
<accession>A0AAV9J380</accession>
<evidence type="ECO:0000256" key="1">
    <source>
        <dbReference type="SAM" id="MobiDB-lite"/>
    </source>
</evidence>
<evidence type="ECO:0000313" key="3">
    <source>
        <dbReference type="EMBL" id="KAK4539217.1"/>
    </source>
</evidence>
<keyword evidence="2" id="KW-1133">Transmembrane helix</keyword>
<protein>
    <submittedName>
        <fullName evidence="3">Uncharacterized protein</fullName>
    </submittedName>
</protein>
<reference evidence="3 4" key="1">
    <citation type="submission" date="2021-11" db="EMBL/GenBank/DDBJ databases">
        <title>Black yeast isolated from Biological Soil Crust.</title>
        <authorList>
            <person name="Kurbessoian T."/>
        </authorList>
    </citation>
    <scope>NUCLEOTIDE SEQUENCE [LARGE SCALE GENOMIC DNA]</scope>
    <source>
        <strain evidence="3 4">CCFEE 5522</strain>
    </source>
</reference>
<feature type="region of interest" description="Disordered" evidence="1">
    <location>
        <begin position="156"/>
        <end position="179"/>
    </location>
</feature>
<dbReference type="Proteomes" id="UP001324427">
    <property type="component" value="Unassembled WGS sequence"/>
</dbReference>
<evidence type="ECO:0000256" key="2">
    <source>
        <dbReference type="SAM" id="Phobius"/>
    </source>
</evidence>
<evidence type="ECO:0000313" key="4">
    <source>
        <dbReference type="Proteomes" id="UP001324427"/>
    </source>
</evidence>
<organism evidence="3 4">
    <name type="scientific">Oleoguttula mirabilis</name>
    <dbReference type="NCBI Taxonomy" id="1507867"/>
    <lineage>
        <taxon>Eukaryota</taxon>
        <taxon>Fungi</taxon>
        <taxon>Dikarya</taxon>
        <taxon>Ascomycota</taxon>
        <taxon>Pezizomycotina</taxon>
        <taxon>Dothideomycetes</taxon>
        <taxon>Dothideomycetidae</taxon>
        <taxon>Mycosphaerellales</taxon>
        <taxon>Teratosphaeriaceae</taxon>
        <taxon>Oleoguttula</taxon>
    </lineage>
</organism>
<keyword evidence="2" id="KW-0472">Membrane</keyword>
<gene>
    <name evidence="3" type="ORF">LTR36_000872</name>
</gene>
<dbReference type="EMBL" id="JAVFHQ010000108">
    <property type="protein sequence ID" value="KAK4539217.1"/>
    <property type="molecule type" value="Genomic_DNA"/>
</dbReference>
<feature type="region of interest" description="Disordered" evidence="1">
    <location>
        <begin position="102"/>
        <end position="134"/>
    </location>
</feature>
<comment type="caution">
    <text evidence="3">The sequence shown here is derived from an EMBL/GenBank/DDBJ whole genome shotgun (WGS) entry which is preliminary data.</text>
</comment>
<dbReference type="AlphaFoldDB" id="A0AAV9J380"/>
<keyword evidence="4" id="KW-1185">Reference proteome</keyword>
<keyword evidence="2" id="KW-0812">Transmembrane</keyword>
<feature type="compositionally biased region" description="Polar residues" evidence="1">
    <location>
        <begin position="102"/>
        <end position="113"/>
    </location>
</feature>
<feature type="transmembrane region" description="Helical" evidence="2">
    <location>
        <begin position="65"/>
        <end position="89"/>
    </location>
</feature>
<sequence>MALRRKLGAIAWFGGSLVCDYPLSNDYSCFQMLTRDSVSGVIIARLITPPARLSGVDYSYDAVNFFILISLELHLCIMNAAYVSLLSFINKTTTGFMNTTAAYSSETGPSQHSGVFRQRKSRSDNHNRSTTLAQGCADGTSLKSFDSQAIMVTRSVAIEEDRDRQTSQSSMEEEEGAQQ</sequence>
<name>A0AAV9J380_9PEZI</name>